<dbReference type="Proteomes" id="UP000811609">
    <property type="component" value="Chromosome 1"/>
</dbReference>
<proteinExistence type="predicted"/>
<name>A0A8T1RJJ9_CARIL</name>
<evidence type="ECO:0000313" key="2">
    <source>
        <dbReference type="EMBL" id="KAG6666021.1"/>
    </source>
</evidence>
<comment type="caution">
    <text evidence="2">The sequence shown here is derived from an EMBL/GenBank/DDBJ whole genome shotgun (WGS) entry which is preliminary data.</text>
</comment>
<evidence type="ECO:0000313" key="3">
    <source>
        <dbReference type="Proteomes" id="UP000811609"/>
    </source>
</evidence>
<gene>
    <name evidence="2" type="ORF">CIPAW_01G001500</name>
</gene>
<dbReference type="AlphaFoldDB" id="A0A8T1RJJ9"/>
<feature type="compositionally biased region" description="Low complexity" evidence="1">
    <location>
        <begin position="88"/>
        <end position="107"/>
    </location>
</feature>
<feature type="compositionally biased region" description="Polar residues" evidence="1">
    <location>
        <begin position="68"/>
        <end position="87"/>
    </location>
</feature>
<protein>
    <submittedName>
        <fullName evidence="2">Uncharacterized protein</fullName>
    </submittedName>
</protein>
<accession>A0A8T1RJJ9</accession>
<evidence type="ECO:0000256" key="1">
    <source>
        <dbReference type="SAM" id="MobiDB-lite"/>
    </source>
</evidence>
<organism evidence="2 3">
    <name type="scientific">Carya illinoinensis</name>
    <name type="common">Pecan</name>
    <dbReference type="NCBI Taxonomy" id="32201"/>
    <lineage>
        <taxon>Eukaryota</taxon>
        <taxon>Viridiplantae</taxon>
        <taxon>Streptophyta</taxon>
        <taxon>Embryophyta</taxon>
        <taxon>Tracheophyta</taxon>
        <taxon>Spermatophyta</taxon>
        <taxon>Magnoliopsida</taxon>
        <taxon>eudicotyledons</taxon>
        <taxon>Gunneridae</taxon>
        <taxon>Pentapetalae</taxon>
        <taxon>rosids</taxon>
        <taxon>fabids</taxon>
        <taxon>Fagales</taxon>
        <taxon>Juglandaceae</taxon>
        <taxon>Carya</taxon>
    </lineage>
</organism>
<sequence>MLYKSSKFQTQLNSTCQTHFFYNSTCQTHKQHIYSQHVEPTYTITLQPLLSLLHPQYYKPEPPYISNKHPNSNPTATISTCPTQTGYNHKSNTNTNRNTTNQHHNFT</sequence>
<dbReference type="EMBL" id="CM031809">
    <property type="protein sequence ID" value="KAG6666021.1"/>
    <property type="molecule type" value="Genomic_DNA"/>
</dbReference>
<keyword evidence="3" id="KW-1185">Reference proteome</keyword>
<feature type="region of interest" description="Disordered" evidence="1">
    <location>
        <begin position="61"/>
        <end position="107"/>
    </location>
</feature>
<reference evidence="2" key="1">
    <citation type="submission" date="2020-12" db="EMBL/GenBank/DDBJ databases">
        <title>WGS assembly of Carya illinoinensis cv. Pawnee.</title>
        <authorList>
            <person name="Platts A."/>
            <person name="Shu S."/>
            <person name="Wright S."/>
            <person name="Barry K."/>
            <person name="Edger P."/>
            <person name="Pires J.C."/>
            <person name="Schmutz J."/>
        </authorList>
    </citation>
    <scope>NUCLEOTIDE SEQUENCE</scope>
    <source>
        <tissue evidence="2">Leaf</tissue>
    </source>
</reference>